<accession>A0A3R7RKA2</accession>
<sequence>MLVHMQSSSSSCDGFSETLPMKDTVERRRRKLQDALGSLGEDSDAPPALRRLALAEAEDVIPHWGELRELGNRQEEEHSAQYEETSGVGVTTTAPPSPRDENARSCSSRPDGAAQVCRITSRENVEPNVVRHNDAAHGMNGHSFNRRSVESRGPPSKTALLSPVLRAFSSFASSLCSLGHGVAATRTRGAAFPGGGNTSYPEGRSSFSSSQADKFLPDAPCLERRDAMSLERQCSTAGSGACVVRASLHVSDAAEVHQGSSATSFSSPFGLLEPDLFAASYPRGRNPERPRRSTVKATSTVKKAHCKEPVHSRVKERVFPPYSQNEAAVSLGGVQAHQRVRTREGEGFFSPLTSRQESTDSLMHFSSTAQAPRHNFFWSPRVHKQTQLQCQHSRVYSFSYASSEKTPCSPTASGSVRPWTSESLEWIHQRLLLQQGNAGTMPVFLSGSAAGEAGEGGAVRLPARHNGRLEENSISSLILTCATSNVDTMRTCPDAPLDAFMGSSTYTANGVMTPMT</sequence>
<feature type="region of interest" description="Disordered" evidence="1">
    <location>
        <begin position="281"/>
        <end position="307"/>
    </location>
</feature>
<feature type="region of interest" description="Disordered" evidence="1">
    <location>
        <begin position="1"/>
        <end position="47"/>
    </location>
</feature>
<feature type="region of interest" description="Disordered" evidence="1">
    <location>
        <begin position="191"/>
        <end position="212"/>
    </location>
</feature>
<dbReference type="OrthoDB" id="252653at2759"/>
<keyword evidence="3" id="KW-1185">Reference proteome</keyword>
<dbReference type="RefSeq" id="XP_029225337.1">
    <property type="nucleotide sequence ID" value="XM_029374577.1"/>
</dbReference>
<feature type="compositionally biased region" description="Polar residues" evidence="1">
    <location>
        <begin position="1"/>
        <end position="13"/>
    </location>
</feature>
<evidence type="ECO:0000313" key="2">
    <source>
        <dbReference type="EMBL" id="RNF05862.1"/>
    </source>
</evidence>
<feature type="compositionally biased region" description="Polar residues" evidence="1">
    <location>
        <begin position="82"/>
        <end position="94"/>
    </location>
</feature>
<dbReference type="GeneID" id="40321329"/>
<dbReference type="EMBL" id="MKKU01000620">
    <property type="protein sequence ID" value="RNF05862.1"/>
    <property type="molecule type" value="Genomic_DNA"/>
</dbReference>
<evidence type="ECO:0000256" key="1">
    <source>
        <dbReference type="SAM" id="MobiDB-lite"/>
    </source>
</evidence>
<gene>
    <name evidence="2" type="ORF">Tco025E_07718</name>
</gene>
<dbReference type="Proteomes" id="UP000284403">
    <property type="component" value="Unassembled WGS sequence"/>
</dbReference>
<evidence type="ECO:0000313" key="3">
    <source>
        <dbReference type="Proteomes" id="UP000284403"/>
    </source>
</evidence>
<dbReference type="AlphaFoldDB" id="A0A3R7RKA2"/>
<feature type="region of interest" description="Disordered" evidence="1">
    <location>
        <begin position="133"/>
        <end position="155"/>
    </location>
</feature>
<feature type="region of interest" description="Disordered" evidence="1">
    <location>
        <begin position="73"/>
        <end position="111"/>
    </location>
</feature>
<proteinExistence type="predicted"/>
<name>A0A3R7RKA2_9TRYP</name>
<protein>
    <submittedName>
        <fullName evidence="2">Uncharacterized protein</fullName>
    </submittedName>
</protein>
<comment type="caution">
    <text evidence="2">The sequence shown here is derived from an EMBL/GenBank/DDBJ whole genome shotgun (WGS) entry which is preliminary data.</text>
</comment>
<reference evidence="2 3" key="1">
    <citation type="journal article" date="2018" name="BMC Genomics">
        <title>Genomic comparison of Trypanosoma conorhini and Trypanosoma rangeli to Trypanosoma cruzi strains of high and low virulence.</title>
        <authorList>
            <person name="Bradwell K.R."/>
            <person name="Koparde V.N."/>
            <person name="Matveyev A.V."/>
            <person name="Serrano M.G."/>
            <person name="Alves J.M."/>
            <person name="Parikh H."/>
            <person name="Huang B."/>
            <person name="Lee V."/>
            <person name="Espinosa-Alvarez O."/>
            <person name="Ortiz P.A."/>
            <person name="Costa-Martins A.G."/>
            <person name="Teixeira M.M."/>
            <person name="Buck G.A."/>
        </authorList>
    </citation>
    <scope>NUCLEOTIDE SEQUENCE [LARGE SCALE GENOMIC DNA]</scope>
    <source>
        <strain evidence="2 3">025E</strain>
    </source>
</reference>
<organism evidence="2 3">
    <name type="scientific">Trypanosoma conorhini</name>
    <dbReference type="NCBI Taxonomy" id="83891"/>
    <lineage>
        <taxon>Eukaryota</taxon>
        <taxon>Discoba</taxon>
        <taxon>Euglenozoa</taxon>
        <taxon>Kinetoplastea</taxon>
        <taxon>Metakinetoplastina</taxon>
        <taxon>Trypanosomatida</taxon>
        <taxon>Trypanosomatidae</taxon>
        <taxon>Trypanosoma</taxon>
    </lineage>
</organism>